<name>A0A9P4X1S2_9PLEO</name>
<organism evidence="2 3">
    <name type="scientific">Didymella heteroderae</name>
    <dbReference type="NCBI Taxonomy" id="1769908"/>
    <lineage>
        <taxon>Eukaryota</taxon>
        <taxon>Fungi</taxon>
        <taxon>Dikarya</taxon>
        <taxon>Ascomycota</taxon>
        <taxon>Pezizomycotina</taxon>
        <taxon>Dothideomycetes</taxon>
        <taxon>Pleosporomycetidae</taxon>
        <taxon>Pleosporales</taxon>
        <taxon>Pleosporineae</taxon>
        <taxon>Didymellaceae</taxon>
        <taxon>Didymella</taxon>
    </lineage>
</organism>
<dbReference type="AlphaFoldDB" id="A0A9P4X1S2"/>
<reference evidence="2" key="1">
    <citation type="submission" date="2019-04" db="EMBL/GenBank/DDBJ databases">
        <title>Sequencing of skin fungus with MAO and IRED activity.</title>
        <authorList>
            <person name="Marsaioli A.J."/>
            <person name="Bonatto J.M.C."/>
            <person name="Reis Junior O."/>
        </authorList>
    </citation>
    <scope>NUCLEOTIDE SEQUENCE</scope>
    <source>
        <strain evidence="2">28M1</strain>
    </source>
</reference>
<proteinExistence type="predicted"/>
<evidence type="ECO:0000313" key="2">
    <source>
        <dbReference type="EMBL" id="KAF3048213.1"/>
    </source>
</evidence>
<accession>A0A9P4X1S2</accession>
<evidence type="ECO:0000256" key="1">
    <source>
        <dbReference type="SAM" id="MobiDB-lite"/>
    </source>
</evidence>
<feature type="compositionally biased region" description="Low complexity" evidence="1">
    <location>
        <begin position="39"/>
        <end position="57"/>
    </location>
</feature>
<feature type="compositionally biased region" description="Polar residues" evidence="1">
    <location>
        <begin position="20"/>
        <end position="38"/>
    </location>
</feature>
<evidence type="ECO:0000313" key="3">
    <source>
        <dbReference type="Proteomes" id="UP000758155"/>
    </source>
</evidence>
<sequence>MEKIKEKLHIGSSRRKSQPENDISGTSGTSNTAHSTTFNSGPGHAAPAGAAGTSGTTGTHGGNTIEDNYEDRGSFDEELATMPPDEREAYLKEYDESDKSGEPKKGGLIEKLIARGNKRTEEQLAREQAEIMAKRTNIAGAATTAGSNPVLR</sequence>
<protein>
    <submittedName>
        <fullName evidence="2">Uncharacterized protein</fullName>
    </submittedName>
</protein>
<keyword evidence="3" id="KW-1185">Reference proteome</keyword>
<feature type="compositionally biased region" description="Basic and acidic residues" evidence="1">
    <location>
        <begin position="84"/>
        <end position="108"/>
    </location>
</feature>
<feature type="region of interest" description="Disordered" evidence="1">
    <location>
        <begin position="1"/>
        <end position="110"/>
    </location>
</feature>
<comment type="caution">
    <text evidence="2">The sequence shown here is derived from an EMBL/GenBank/DDBJ whole genome shotgun (WGS) entry which is preliminary data.</text>
</comment>
<dbReference type="EMBL" id="SWKV01000001">
    <property type="protein sequence ID" value="KAF3048213.1"/>
    <property type="molecule type" value="Genomic_DNA"/>
</dbReference>
<dbReference type="OrthoDB" id="5313204at2759"/>
<dbReference type="Proteomes" id="UP000758155">
    <property type="component" value="Unassembled WGS sequence"/>
</dbReference>
<gene>
    <name evidence="2" type="ORF">E8E12_011286</name>
</gene>